<keyword evidence="4" id="KW-0645">Protease</keyword>
<dbReference type="Gene3D" id="1.10.101.10">
    <property type="entry name" value="PGBD-like superfamily/PGBD"/>
    <property type="match status" value="1"/>
</dbReference>
<keyword evidence="4" id="KW-0378">Hydrolase</keyword>
<dbReference type="InterPro" id="IPR013230">
    <property type="entry name" value="Peptidase_M15A_C"/>
</dbReference>
<feature type="domain" description="Peptidase M15A C-terminal" evidence="3">
    <location>
        <begin position="117"/>
        <end position="231"/>
    </location>
</feature>
<dbReference type="Pfam" id="PF08291">
    <property type="entry name" value="Peptidase_M15_3"/>
    <property type="match status" value="1"/>
</dbReference>
<proteinExistence type="predicted"/>
<dbReference type="RefSeq" id="WP_376734548.1">
    <property type="nucleotide sequence ID" value="NZ_JAYMRP010000025.1"/>
</dbReference>
<dbReference type="InterPro" id="IPR036365">
    <property type="entry name" value="PGBD-like_sf"/>
</dbReference>
<name>A0ABV5EGI0_9ACTN</name>
<dbReference type="SUPFAM" id="SSF55166">
    <property type="entry name" value="Hedgehog/DD-peptidase"/>
    <property type="match status" value="1"/>
</dbReference>
<dbReference type="InterPro" id="IPR002477">
    <property type="entry name" value="Peptidoglycan-bd-like"/>
</dbReference>
<dbReference type="Pfam" id="PF01471">
    <property type="entry name" value="PG_binding_1"/>
    <property type="match status" value="1"/>
</dbReference>
<dbReference type="EMBL" id="JAYMRP010000025">
    <property type="protein sequence ID" value="MFB8775974.1"/>
    <property type="molecule type" value="Genomic_DNA"/>
</dbReference>
<gene>
    <name evidence="4" type="ORF">VSS16_25065</name>
</gene>
<accession>A0ABV5EGI0</accession>
<evidence type="ECO:0000259" key="3">
    <source>
        <dbReference type="Pfam" id="PF08291"/>
    </source>
</evidence>
<dbReference type="SUPFAM" id="SSF47090">
    <property type="entry name" value="PGBD-like"/>
    <property type="match status" value="1"/>
</dbReference>
<dbReference type="InterPro" id="IPR036366">
    <property type="entry name" value="PGBDSf"/>
</dbReference>
<reference evidence="4 5" key="1">
    <citation type="submission" date="2024-01" db="EMBL/GenBank/DDBJ databases">
        <title>Genome mining of biosynthetic gene clusters to explore secondary metabolites of Streptomyces sp.</title>
        <authorList>
            <person name="Baig A."/>
            <person name="Ajitkumar Shintre N."/>
            <person name="Kumar H."/>
            <person name="Anbarasu A."/>
            <person name="Ramaiah S."/>
        </authorList>
    </citation>
    <scope>NUCLEOTIDE SEQUENCE [LARGE SCALE GENOMIC DNA]</scope>
    <source>
        <strain evidence="4 5">A57</strain>
    </source>
</reference>
<evidence type="ECO:0000256" key="1">
    <source>
        <dbReference type="SAM" id="SignalP"/>
    </source>
</evidence>
<organism evidence="4 5">
    <name type="scientific">Streptomyces broussonetiae</name>
    <dbReference type="NCBI Taxonomy" id="2686304"/>
    <lineage>
        <taxon>Bacteria</taxon>
        <taxon>Bacillati</taxon>
        <taxon>Actinomycetota</taxon>
        <taxon>Actinomycetes</taxon>
        <taxon>Kitasatosporales</taxon>
        <taxon>Streptomycetaceae</taxon>
        <taxon>Streptomyces</taxon>
    </lineage>
</organism>
<sequence length="245" mass="25773">MLRRIVRLFAAFVMVTSGIVAGTVAAAGTAHADGCYTWSRTLSQGASGSDVTQLQIRLGGYPGYGSVLAVDGSFGPATAAALKRFQSAYGLAADGVAGPNTYNKLYALQDDDCTPVHFSYAELNRCNSDWSGGAVSAATAKSNALRTMWKLEALRHALGDQPIRVTSGFRSYSCNSAVGGSSSSRHLYGDAADLGAGSHSLCTMAKQARYHGFRGILGPGYPDHNDHTHLDHRSSQFWSAPTCGV</sequence>
<dbReference type="Proteomes" id="UP001585080">
    <property type="component" value="Unassembled WGS sequence"/>
</dbReference>
<evidence type="ECO:0000313" key="5">
    <source>
        <dbReference type="Proteomes" id="UP001585080"/>
    </source>
</evidence>
<keyword evidence="4" id="KW-0121">Carboxypeptidase</keyword>
<dbReference type="GO" id="GO:0004180">
    <property type="term" value="F:carboxypeptidase activity"/>
    <property type="evidence" value="ECO:0007669"/>
    <property type="project" value="UniProtKB-KW"/>
</dbReference>
<feature type="chain" id="PRO_5046829971" evidence="1">
    <location>
        <begin position="33"/>
        <end position="245"/>
    </location>
</feature>
<keyword evidence="1" id="KW-0732">Signal</keyword>
<comment type="caution">
    <text evidence="4">The sequence shown here is derived from an EMBL/GenBank/DDBJ whole genome shotgun (WGS) entry which is preliminary data.</text>
</comment>
<dbReference type="InterPro" id="IPR009045">
    <property type="entry name" value="Zn_M74/Hedgehog-like"/>
</dbReference>
<keyword evidence="5" id="KW-1185">Reference proteome</keyword>
<feature type="domain" description="Peptidoglycan binding-like" evidence="2">
    <location>
        <begin position="47"/>
        <end position="105"/>
    </location>
</feature>
<dbReference type="Gene3D" id="3.30.1380.10">
    <property type="match status" value="1"/>
</dbReference>
<evidence type="ECO:0000313" key="4">
    <source>
        <dbReference type="EMBL" id="MFB8775974.1"/>
    </source>
</evidence>
<protein>
    <submittedName>
        <fullName evidence="4">D-Ala-D-Ala carboxypeptidase family metallohydrolase</fullName>
    </submittedName>
</protein>
<evidence type="ECO:0000259" key="2">
    <source>
        <dbReference type="Pfam" id="PF01471"/>
    </source>
</evidence>
<feature type="signal peptide" evidence="1">
    <location>
        <begin position="1"/>
        <end position="32"/>
    </location>
</feature>